<evidence type="ECO:0000256" key="3">
    <source>
        <dbReference type="ARBA" id="ARBA00022475"/>
    </source>
</evidence>
<feature type="domain" description="K+ potassium transporter integral membrane" evidence="12">
    <location>
        <begin position="22"/>
        <end position="458"/>
    </location>
</feature>
<reference evidence="14 15" key="1">
    <citation type="submission" date="2018-08" db="EMBL/GenBank/DDBJ databases">
        <title>Chitinophagaceae sp. K23C18032701, a novel bacterium isolated from forest soil.</title>
        <authorList>
            <person name="Wang C."/>
        </authorList>
    </citation>
    <scope>NUCLEOTIDE SEQUENCE [LARGE SCALE GENOMIC DNA]</scope>
    <source>
        <strain evidence="14 15">K23C18032701</strain>
    </source>
</reference>
<comment type="subcellular location">
    <subcellularLocation>
        <location evidence="11">Cell membrane</location>
        <topology evidence="11">Multi-pass membrane protein</topology>
    </subcellularLocation>
    <subcellularLocation>
        <location evidence="1">Membrane</location>
        <topology evidence="1">Multi-pass membrane protein</topology>
    </subcellularLocation>
</comment>
<name>A0A3E1NNI3_9BACT</name>
<evidence type="ECO:0000256" key="6">
    <source>
        <dbReference type="ARBA" id="ARBA00022847"/>
    </source>
</evidence>
<dbReference type="InterPro" id="IPR023051">
    <property type="entry name" value="Kup"/>
</dbReference>
<protein>
    <recommendedName>
        <fullName evidence="11">Probable potassium transport system protein Kup</fullName>
    </recommendedName>
</protein>
<feature type="transmembrane region" description="Helical" evidence="11">
    <location>
        <begin position="369"/>
        <end position="391"/>
    </location>
</feature>
<feature type="transmembrane region" description="Helical" evidence="11">
    <location>
        <begin position="344"/>
        <end position="363"/>
    </location>
</feature>
<comment type="similarity">
    <text evidence="11">Belongs to the HAK/KUP transporter (TC 2.A.72) family.</text>
</comment>
<dbReference type="Pfam" id="PF02705">
    <property type="entry name" value="K_trans"/>
    <property type="match status" value="1"/>
</dbReference>
<dbReference type="OrthoDB" id="9805577at2"/>
<accession>A0A3E1NNI3</accession>
<comment type="function">
    <text evidence="11">Transport of potassium into the cell. Likely operates as a K(+):H(+) symporter.</text>
</comment>
<dbReference type="EMBL" id="QTJU01000001">
    <property type="protein sequence ID" value="RFM29491.1"/>
    <property type="molecule type" value="Genomic_DNA"/>
</dbReference>
<feature type="transmembrane region" description="Helical" evidence="11">
    <location>
        <begin position="101"/>
        <end position="121"/>
    </location>
</feature>
<proteinExistence type="inferred from homology"/>
<feature type="transmembrane region" description="Helical" evidence="11">
    <location>
        <begin position="12"/>
        <end position="32"/>
    </location>
</feature>
<keyword evidence="8 11" id="KW-1133">Transmembrane helix</keyword>
<keyword evidence="6 11" id="KW-0769">Symport</keyword>
<evidence type="ECO:0000256" key="10">
    <source>
        <dbReference type="ARBA" id="ARBA00023136"/>
    </source>
</evidence>
<keyword evidence="3 11" id="KW-1003">Cell membrane</keyword>
<dbReference type="PANTHER" id="PTHR30540:SF83">
    <property type="entry name" value="K+ POTASSIUM TRANSPORTER"/>
    <property type="match status" value="1"/>
</dbReference>
<comment type="catalytic activity">
    <reaction evidence="11">
        <text>K(+)(in) + H(+)(in) = K(+)(out) + H(+)(out)</text>
        <dbReference type="Rhea" id="RHEA:28490"/>
        <dbReference type="ChEBI" id="CHEBI:15378"/>
        <dbReference type="ChEBI" id="CHEBI:29103"/>
    </reaction>
</comment>
<keyword evidence="15" id="KW-1185">Reference proteome</keyword>
<evidence type="ECO:0000256" key="1">
    <source>
        <dbReference type="ARBA" id="ARBA00004141"/>
    </source>
</evidence>
<evidence type="ECO:0000256" key="5">
    <source>
        <dbReference type="ARBA" id="ARBA00022692"/>
    </source>
</evidence>
<dbReference type="GO" id="GO:0015079">
    <property type="term" value="F:potassium ion transmembrane transporter activity"/>
    <property type="evidence" value="ECO:0007669"/>
    <property type="project" value="UniProtKB-UniRule"/>
</dbReference>
<feature type="transmembrane region" description="Helical" evidence="11">
    <location>
        <begin position="141"/>
        <end position="163"/>
    </location>
</feature>
<organism evidence="14 15">
    <name type="scientific">Deminuibacter soli</name>
    <dbReference type="NCBI Taxonomy" id="2291815"/>
    <lineage>
        <taxon>Bacteria</taxon>
        <taxon>Pseudomonadati</taxon>
        <taxon>Bacteroidota</taxon>
        <taxon>Chitinophagia</taxon>
        <taxon>Chitinophagales</taxon>
        <taxon>Chitinophagaceae</taxon>
        <taxon>Deminuibacter</taxon>
    </lineage>
</organism>
<evidence type="ECO:0000256" key="11">
    <source>
        <dbReference type="HAMAP-Rule" id="MF_01522"/>
    </source>
</evidence>
<gene>
    <name evidence="11" type="primary">kup</name>
    <name evidence="14" type="ORF">DXN05_00450</name>
</gene>
<dbReference type="RefSeq" id="WP_116845248.1">
    <property type="nucleotide sequence ID" value="NZ_QTJU01000001.1"/>
</dbReference>
<keyword evidence="9 11" id="KW-0406">Ion transport</keyword>
<dbReference type="HAMAP" id="MF_01522">
    <property type="entry name" value="Kup"/>
    <property type="match status" value="1"/>
</dbReference>
<feature type="transmembrane region" description="Helical" evidence="11">
    <location>
        <begin position="291"/>
        <end position="323"/>
    </location>
</feature>
<evidence type="ECO:0000259" key="13">
    <source>
        <dbReference type="Pfam" id="PF22776"/>
    </source>
</evidence>
<evidence type="ECO:0000256" key="7">
    <source>
        <dbReference type="ARBA" id="ARBA00022958"/>
    </source>
</evidence>
<feature type="transmembrane region" description="Helical" evidence="11">
    <location>
        <begin position="252"/>
        <end position="271"/>
    </location>
</feature>
<feature type="transmembrane region" description="Helical" evidence="11">
    <location>
        <begin position="52"/>
        <end position="75"/>
    </location>
</feature>
<keyword evidence="10 11" id="KW-0472">Membrane</keyword>
<feature type="transmembrane region" description="Helical" evidence="11">
    <location>
        <begin position="429"/>
        <end position="446"/>
    </location>
</feature>
<dbReference type="Pfam" id="PF22776">
    <property type="entry name" value="K_trans_C"/>
    <property type="match status" value="1"/>
</dbReference>
<evidence type="ECO:0000256" key="8">
    <source>
        <dbReference type="ARBA" id="ARBA00022989"/>
    </source>
</evidence>
<evidence type="ECO:0000256" key="9">
    <source>
        <dbReference type="ARBA" id="ARBA00023065"/>
    </source>
</evidence>
<dbReference type="GO" id="GO:0015293">
    <property type="term" value="F:symporter activity"/>
    <property type="evidence" value="ECO:0007669"/>
    <property type="project" value="UniProtKB-UniRule"/>
</dbReference>
<feature type="domain" description="K+ potassium transporter C-terminal" evidence="13">
    <location>
        <begin position="483"/>
        <end position="639"/>
    </location>
</feature>
<keyword evidence="5 11" id="KW-0812">Transmembrane</keyword>
<sequence>MSTKSGSHAHPDLSKLSIAGLLITLGIIYGDIGTSPLYVFKSILGKRDISDILVYGGISCVFWTLTLQTTFKYVILTLRADNKGEGGVFSLYALIRRYAKWVYIPAILGAATLLADGIITPPISVASAIEGLNGVKGLEKIIVPGNNLTVGIVIAIISLLFFFQRFGTKVVGAAFGPIMFVWFSMILVLGVVPVLHNPAIIRALNPWYAYNLLVNYPKGFWLLGAVFLCSTGAEALYSDLGHCGRKNIQGSWIFVKLALVVNYLGQGAWILSHNQSKLNGLNPFYELMPEWFLVPGIVIATLATIIASQALISGSFTLISEAISMNFWPRVRIKFPTTVKGQSYIPSINWILCLGCVGMMLYFRESGHMEAAYGFSIVVAMLMTTCLMYMYMRYVRKWPLLLIAATMLIFITVESAFFIANVAKIKQRWMFLFFELGLTFIMFIWYRARKITNRYLQFTNIKPFIPLMEHLGTDMSISKYGTHLVYLTKANSKSQIEKRIVESILYKKPKRADVYWFVHIDRTDAPYTMEYDVHELVEDKIIRVDFRIGFRIQPRVHSLLKRVMQEMSEAKQLATHDCYECLDRKDFHTDITYVIIERFLSIENELTVKEDFILDAYFFLKRISQTDQKAFGLDASDTVLEYVPLIIAQKEHLPLKRIGS</sequence>
<dbReference type="InterPro" id="IPR053952">
    <property type="entry name" value="K_trans_C"/>
</dbReference>
<feature type="transmembrane region" description="Helical" evidence="11">
    <location>
        <begin position="170"/>
        <end position="195"/>
    </location>
</feature>
<evidence type="ECO:0000313" key="14">
    <source>
        <dbReference type="EMBL" id="RFM29491.1"/>
    </source>
</evidence>
<dbReference type="AlphaFoldDB" id="A0A3E1NNI3"/>
<dbReference type="PANTHER" id="PTHR30540">
    <property type="entry name" value="OSMOTIC STRESS POTASSIUM TRANSPORTER"/>
    <property type="match status" value="1"/>
</dbReference>
<dbReference type="InterPro" id="IPR053951">
    <property type="entry name" value="K_trans_N"/>
</dbReference>
<dbReference type="GO" id="GO:0005886">
    <property type="term" value="C:plasma membrane"/>
    <property type="evidence" value="ECO:0007669"/>
    <property type="project" value="UniProtKB-SubCell"/>
</dbReference>
<keyword evidence="2 11" id="KW-0813">Transport</keyword>
<dbReference type="InterPro" id="IPR003855">
    <property type="entry name" value="K+_transporter"/>
</dbReference>
<keyword evidence="7 11" id="KW-0630">Potassium</keyword>
<keyword evidence="4 11" id="KW-0633">Potassium transport</keyword>
<comment type="caution">
    <text evidence="14">The sequence shown here is derived from an EMBL/GenBank/DDBJ whole genome shotgun (WGS) entry which is preliminary data.</text>
</comment>
<evidence type="ECO:0000256" key="2">
    <source>
        <dbReference type="ARBA" id="ARBA00022448"/>
    </source>
</evidence>
<dbReference type="Proteomes" id="UP000261284">
    <property type="component" value="Unassembled WGS sequence"/>
</dbReference>
<feature type="transmembrane region" description="Helical" evidence="11">
    <location>
        <begin position="398"/>
        <end position="423"/>
    </location>
</feature>
<evidence type="ECO:0000313" key="15">
    <source>
        <dbReference type="Proteomes" id="UP000261284"/>
    </source>
</evidence>
<evidence type="ECO:0000256" key="4">
    <source>
        <dbReference type="ARBA" id="ARBA00022538"/>
    </source>
</evidence>
<evidence type="ECO:0000259" key="12">
    <source>
        <dbReference type="Pfam" id="PF02705"/>
    </source>
</evidence>